<sequence>MKKLHQLISEKESELQNLEDSLGLGFPIVEQAKMTQISHLRLELEDLRQIEKSIQLNSDQQIVLEWLKEQVSIGNDLQYVLWEFTDNVYEEPAEYSVSEQTKAWLELTEQEQFQVLAAFAEWGNKSNE</sequence>
<comment type="caution">
    <text evidence="1">The sequence shown here is derived from an EMBL/GenBank/DDBJ whole genome shotgun (WGS) entry which is preliminary data.</text>
</comment>
<dbReference type="Proteomes" id="UP001181046">
    <property type="component" value="Unassembled WGS sequence"/>
</dbReference>
<protein>
    <submittedName>
        <fullName evidence="1">Uncharacterized protein</fullName>
    </submittedName>
</protein>
<reference evidence="1" key="1">
    <citation type="submission" date="2023-03" db="EMBL/GenBank/DDBJ databases">
        <authorList>
            <person name="Shen W."/>
            <person name="Cai J."/>
        </authorList>
    </citation>
    <scope>NUCLEOTIDE SEQUENCE</scope>
    <source>
        <strain evidence="1">P66-3</strain>
    </source>
</reference>
<keyword evidence="2" id="KW-1185">Reference proteome</keyword>
<organism evidence="1 2">
    <name type="scientific">Enterococcus xiangfangensis</name>
    <dbReference type="NCBI Taxonomy" id="1296537"/>
    <lineage>
        <taxon>Bacteria</taxon>
        <taxon>Bacillati</taxon>
        <taxon>Bacillota</taxon>
        <taxon>Bacilli</taxon>
        <taxon>Lactobacillales</taxon>
        <taxon>Enterococcaceae</taxon>
        <taxon>Enterococcus</taxon>
    </lineage>
</organism>
<name>A0ABU3F9D4_9ENTE</name>
<dbReference type="RefSeq" id="WP_311829773.1">
    <property type="nucleotide sequence ID" value="NZ_JARQAJ010000003.1"/>
</dbReference>
<proteinExistence type="predicted"/>
<dbReference type="EMBL" id="JARQAJ010000003">
    <property type="protein sequence ID" value="MDT2759286.1"/>
    <property type="molecule type" value="Genomic_DNA"/>
</dbReference>
<gene>
    <name evidence="1" type="ORF">P7H27_05870</name>
</gene>
<accession>A0ABU3F9D4</accession>
<evidence type="ECO:0000313" key="1">
    <source>
        <dbReference type="EMBL" id="MDT2759286.1"/>
    </source>
</evidence>
<evidence type="ECO:0000313" key="2">
    <source>
        <dbReference type="Proteomes" id="UP001181046"/>
    </source>
</evidence>